<proteinExistence type="predicted"/>
<dbReference type="GeneID" id="108997749"/>
<sequence>MAKFEVKKFDGHNNFNLWRVKMKALLRQQGLSNVLDGKVSDDSLTSSREEEDKAYNTILLSLSNGVLREVADEETASGLWTKLESLDTISLTVMKSTLNSKGLRTKLNLRDTYNQASGLFVKGSLARLDIVREVQRRTWNECPKLKNKEEGTNSSNVVIFPEEKSNDSDIVLAISSSNSHFGDRDVVFDEQSMLDPRNEFTMSTGEEQDDSDSDSGAQGEQDYHIATGR</sequence>
<dbReference type="KEGG" id="jre:108997749"/>
<name>A0A2I4FDE4_JUGRE</name>
<accession>A0A2I4FDE4</accession>
<reference evidence="2" key="1">
    <citation type="submission" date="2025-08" db="UniProtKB">
        <authorList>
            <consortium name="RefSeq"/>
        </authorList>
    </citation>
    <scope>IDENTIFICATION</scope>
    <source>
        <tissue evidence="2">Leaves</tissue>
    </source>
</reference>
<keyword evidence="1" id="KW-1185">Reference proteome</keyword>
<dbReference type="RefSeq" id="XP_018829669.1">
    <property type="nucleotide sequence ID" value="XM_018974124.1"/>
</dbReference>
<gene>
    <name evidence="2" type="primary">LOC108997749</name>
</gene>
<dbReference type="OrthoDB" id="1744659at2759"/>
<protein>
    <submittedName>
        <fullName evidence="2">Uncharacterized protein LOC108997749</fullName>
    </submittedName>
</protein>
<organism evidence="1 2">
    <name type="scientific">Juglans regia</name>
    <name type="common">English walnut</name>
    <dbReference type="NCBI Taxonomy" id="51240"/>
    <lineage>
        <taxon>Eukaryota</taxon>
        <taxon>Viridiplantae</taxon>
        <taxon>Streptophyta</taxon>
        <taxon>Embryophyta</taxon>
        <taxon>Tracheophyta</taxon>
        <taxon>Spermatophyta</taxon>
        <taxon>Magnoliopsida</taxon>
        <taxon>eudicotyledons</taxon>
        <taxon>Gunneridae</taxon>
        <taxon>Pentapetalae</taxon>
        <taxon>rosids</taxon>
        <taxon>fabids</taxon>
        <taxon>Fagales</taxon>
        <taxon>Juglandaceae</taxon>
        <taxon>Juglans</taxon>
    </lineage>
</organism>
<evidence type="ECO:0000313" key="1">
    <source>
        <dbReference type="Proteomes" id="UP000235220"/>
    </source>
</evidence>
<dbReference type="Gramene" id="Jr08_14230_p1">
    <property type="protein sequence ID" value="cds.Jr08_14230_p1"/>
    <property type="gene ID" value="Jr08_14230"/>
</dbReference>
<dbReference type="Proteomes" id="UP000235220">
    <property type="component" value="Chromosome 8"/>
</dbReference>
<evidence type="ECO:0000313" key="2">
    <source>
        <dbReference type="RefSeq" id="XP_018829669.1"/>
    </source>
</evidence>
<dbReference type="AlphaFoldDB" id="A0A2I4FDE4"/>